<evidence type="ECO:0000313" key="3">
    <source>
        <dbReference type="Proteomes" id="UP000034883"/>
    </source>
</evidence>
<evidence type="ECO:0000313" key="2">
    <source>
        <dbReference type="EMBL" id="AKF08112.1"/>
    </source>
</evidence>
<dbReference type="KEGG" id="samy:DB32_005261"/>
<keyword evidence="1" id="KW-0472">Membrane</keyword>
<name>A0A0F6W5M9_9BACT</name>
<accession>A0A0F6W5M9</accession>
<dbReference type="Proteomes" id="UP000034883">
    <property type="component" value="Chromosome"/>
</dbReference>
<organism evidence="2 3">
    <name type="scientific">Sandaracinus amylolyticus</name>
    <dbReference type="NCBI Taxonomy" id="927083"/>
    <lineage>
        <taxon>Bacteria</taxon>
        <taxon>Pseudomonadati</taxon>
        <taxon>Myxococcota</taxon>
        <taxon>Polyangia</taxon>
        <taxon>Polyangiales</taxon>
        <taxon>Sandaracinaceae</taxon>
        <taxon>Sandaracinus</taxon>
    </lineage>
</organism>
<keyword evidence="3" id="KW-1185">Reference proteome</keyword>
<reference evidence="2 3" key="1">
    <citation type="submission" date="2015-03" db="EMBL/GenBank/DDBJ databases">
        <title>Genome assembly of Sandaracinus amylolyticus DSM 53668.</title>
        <authorList>
            <person name="Sharma G."/>
            <person name="Subramanian S."/>
        </authorList>
    </citation>
    <scope>NUCLEOTIDE SEQUENCE [LARGE SCALE GENOMIC DNA]</scope>
    <source>
        <strain evidence="2 3">DSM 53668</strain>
    </source>
</reference>
<gene>
    <name evidence="2" type="ORF">DB32_005261</name>
</gene>
<sequence>MLRLVLRSFVNVVYALWLMLVILGGCCFGATPAVEGQDAGPVVAVAPVEPAPAPVVVSDAPIDFVPEPAPGILEPRLSRETWDVLARGPVPQVRDALSWFESAPPHESGALEGALVICRTMMTPGHDDWDGIFGGPEIQLRVRIAGGAMRATPEGRPAGVFSFPVARLAPRDRVWMRLIDEDVLDDDVIGEGSTQFAGITPFVVSMRRATLECRAVSAPEPRAALARFDRMLSRAEDVRPDVSLHDLGYPEREAMEVLAAASEAAAWLDWSDARLRDRIDHAERFERAWSDAAHAEMDRATSTLPDPATPVELGEGRQARVLALRCGVDAGRAHREIAALPAWAARVPCVAIVEVVAGRGGWTLPAVPGVLDPELRVVDGDGRSHALLWVGRRTAGAWRAPDEVVQVAEGERVELTLDVPVRDARLIHARHDRGGVSLLRVR</sequence>
<keyword evidence="1" id="KW-1133">Transmembrane helix</keyword>
<dbReference type="RefSeq" id="WP_053235293.1">
    <property type="nucleotide sequence ID" value="NZ_CP011125.1"/>
</dbReference>
<dbReference type="EMBL" id="CP011125">
    <property type="protein sequence ID" value="AKF08112.1"/>
    <property type="molecule type" value="Genomic_DNA"/>
</dbReference>
<protein>
    <submittedName>
        <fullName evidence="2">Uncharacterized protein</fullName>
    </submittedName>
</protein>
<keyword evidence="1" id="KW-0812">Transmembrane</keyword>
<proteinExistence type="predicted"/>
<feature type="transmembrane region" description="Helical" evidence="1">
    <location>
        <begin position="12"/>
        <end position="31"/>
    </location>
</feature>
<dbReference type="PROSITE" id="PS51257">
    <property type="entry name" value="PROKAR_LIPOPROTEIN"/>
    <property type="match status" value="1"/>
</dbReference>
<evidence type="ECO:0000256" key="1">
    <source>
        <dbReference type="SAM" id="Phobius"/>
    </source>
</evidence>
<dbReference type="AlphaFoldDB" id="A0A0F6W5M9"/>